<organism evidence="2">
    <name type="scientific">Cupriavidus pinatubonensis (strain JMP 134 / LMG 1197)</name>
    <name type="common">Cupriavidus necator (strain JMP 134)</name>
    <dbReference type="NCBI Taxonomy" id="264198"/>
    <lineage>
        <taxon>Bacteria</taxon>
        <taxon>Pseudomonadati</taxon>
        <taxon>Pseudomonadota</taxon>
        <taxon>Betaproteobacteria</taxon>
        <taxon>Burkholderiales</taxon>
        <taxon>Burkholderiaceae</taxon>
        <taxon>Cupriavidus</taxon>
    </lineage>
</organism>
<sequence length="122" mass="13416">MPLPCNPRHGCSSGITSMPRALLAAMTRRLFRCAEYWTGFLDWPFSPMQKSMKTNDRAGIITLPRHGVAGHDRNRGATAQTASHRRQTMQHQQYVPVHERNARPAHGAAPTAAPLAAAHAPD</sequence>
<evidence type="ECO:0000313" key="2">
    <source>
        <dbReference type="EMBL" id="AAZ63019.1"/>
    </source>
</evidence>
<evidence type="ECO:0000256" key="1">
    <source>
        <dbReference type="SAM" id="MobiDB-lite"/>
    </source>
</evidence>
<name>Q46V15_CUPPJ</name>
<dbReference type="KEGG" id="reu:Reut_B3661"/>
<accession>Q46V15</accession>
<dbReference type="AlphaFoldDB" id="Q46V15"/>
<dbReference type="EMBL" id="CP000091">
    <property type="protein sequence ID" value="AAZ63019.1"/>
    <property type="molecule type" value="Genomic_DNA"/>
</dbReference>
<dbReference type="HOGENOM" id="CLU_2022878_0_0_4"/>
<protein>
    <submittedName>
        <fullName evidence="2">Uncharacterized protein</fullName>
    </submittedName>
</protein>
<proteinExistence type="predicted"/>
<feature type="compositionally biased region" description="Low complexity" evidence="1">
    <location>
        <begin position="104"/>
        <end position="122"/>
    </location>
</feature>
<gene>
    <name evidence="2" type="ordered locus">Reut_B3661</name>
</gene>
<reference evidence="2" key="1">
    <citation type="submission" date="2005-08" db="EMBL/GenBank/DDBJ databases">
        <title>Complete sequence of chromosome 2 of Ralstonia eutropha JMP134.</title>
        <authorList>
            <person name="Copeland A."/>
            <person name="Lucas S."/>
            <person name="Lapidus A."/>
            <person name="Barry K."/>
            <person name="Detter J.C."/>
            <person name="Glavina T."/>
            <person name="Hammon N."/>
            <person name="Israni S."/>
            <person name="Pitluck S."/>
            <person name="Goltsman E."/>
            <person name="Martinez M."/>
            <person name="Schmutz J."/>
            <person name="Larimer F."/>
            <person name="Land M."/>
            <person name="Lykidis A."/>
            <person name="Richardson P."/>
        </authorList>
    </citation>
    <scope>NUCLEOTIDE SEQUENCE [LARGE SCALE GENOMIC DNA]</scope>
    <source>
        <strain evidence="2">JMP134</strain>
    </source>
</reference>
<dbReference type="STRING" id="264198.Reut_B3661"/>
<feature type="region of interest" description="Disordered" evidence="1">
    <location>
        <begin position="67"/>
        <end position="122"/>
    </location>
</feature>